<comment type="caution">
    <text evidence="1">The sequence shown here is derived from an EMBL/GenBank/DDBJ whole genome shotgun (WGS) entry which is preliminary data.</text>
</comment>
<dbReference type="AlphaFoldDB" id="A0A4V2Q857"/>
<gene>
    <name evidence="1" type="ORF">EV691_101268</name>
</gene>
<accession>A0A4V2Q857</accession>
<dbReference type="Proteomes" id="UP000295169">
    <property type="component" value="Unassembled WGS sequence"/>
</dbReference>
<evidence type="ECO:0000313" key="1">
    <source>
        <dbReference type="EMBL" id="TCL34828.1"/>
    </source>
</evidence>
<proteinExistence type="predicted"/>
<reference evidence="1 2" key="1">
    <citation type="submission" date="2019-03" db="EMBL/GenBank/DDBJ databases">
        <title>Genomic Encyclopedia of Type Strains, Phase IV (KMG-IV): sequencing the most valuable type-strain genomes for metagenomic binning, comparative biology and taxonomic classification.</title>
        <authorList>
            <person name="Goeker M."/>
        </authorList>
    </citation>
    <scope>NUCLEOTIDE SEQUENCE [LARGE SCALE GENOMIC DNA]</scope>
    <source>
        <strain evidence="1 2">DSM 2286</strain>
    </source>
</reference>
<dbReference type="EMBL" id="SMMU01000001">
    <property type="protein sequence ID" value="TCL34828.1"/>
    <property type="molecule type" value="Genomic_DNA"/>
</dbReference>
<name>A0A4V2Q857_9GAMM</name>
<organism evidence="1 2">
    <name type="scientific">Azotobacter chroococcum</name>
    <dbReference type="NCBI Taxonomy" id="353"/>
    <lineage>
        <taxon>Bacteria</taxon>
        <taxon>Pseudomonadati</taxon>
        <taxon>Pseudomonadota</taxon>
        <taxon>Gammaproteobacteria</taxon>
        <taxon>Pseudomonadales</taxon>
        <taxon>Pseudomonadaceae</taxon>
        <taxon>Azotobacter</taxon>
    </lineage>
</organism>
<evidence type="ECO:0000313" key="2">
    <source>
        <dbReference type="Proteomes" id="UP000295169"/>
    </source>
</evidence>
<protein>
    <submittedName>
        <fullName evidence="1">Uncharacterized protein</fullName>
    </submittedName>
</protein>
<sequence>MTCTNEATFVSWRATAHGGKKKSKKGEKRR</sequence>